<keyword evidence="2" id="KW-1185">Reference proteome</keyword>
<name>A0ACC0B6C4_CATRO</name>
<comment type="caution">
    <text evidence="1">The sequence shown here is derived from an EMBL/GenBank/DDBJ whole genome shotgun (WGS) entry which is preliminary data.</text>
</comment>
<evidence type="ECO:0000313" key="1">
    <source>
        <dbReference type="EMBL" id="KAI5668193.1"/>
    </source>
</evidence>
<evidence type="ECO:0000313" key="2">
    <source>
        <dbReference type="Proteomes" id="UP001060085"/>
    </source>
</evidence>
<reference evidence="2" key="1">
    <citation type="journal article" date="2023" name="Nat. Plants">
        <title>Single-cell RNA sequencing provides a high-resolution roadmap for understanding the multicellular compartmentation of specialized metabolism.</title>
        <authorList>
            <person name="Sun S."/>
            <person name="Shen X."/>
            <person name="Li Y."/>
            <person name="Li Y."/>
            <person name="Wang S."/>
            <person name="Li R."/>
            <person name="Zhang H."/>
            <person name="Shen G."/>
            <person name="Guo B."/>
            <person name="Wei J."/>
            <person name="Xu J."/>
            <person name="St-Pierre B."/>
            <person name="Chen S."/>
            <person name="Sun C."/>
        </authorList>
    </citation>
    <scope>NUCLEOTIDE SEQUENCE [LARGE SCALE GENOMIC DNA]</scope>
</reference>
<dbReference type="Proteomes" id="UP001060085">
    <property type="component" value="Linkage Group LG04"/>
</dbReference>
<organism evidence="1 2">
    <name type="scientific">Catharanthus roseus</name>
    <name type="common">Madagascar periwinkle</name>
    <name type="synonym">Vinca rosea</name>
    <dbReference type="NCBI Taxonomy" id="4058"/>
    <lineage>
        <taxon>Eukaryota</taxon>
        <taxon>Viridiplantae</taxon>
        <taxon>Streptophyta</taxon>
        <taxon>Embryophyta</taxon>
        <taxon>Tracheophyta</taxon>
        <taxon>Spermatophyta</taxon>
        <taxon>Magnoliopsida</taxon>
        <taxon>eudicotyledons</taxon>
        <taxon>Gunneridae</taxon>
        <taxon>Pentapetalae</taxon>
        <taxon>asterids</taxon>
        <taxon>lamiids</taxon>
        <taxon>Gentianales</taxon>
        <taxon>Apocynaceae</taxon>
        <taxon>Rauvolfioideae</taxon>
        <taxon>Vinceae</taxon>
        <taxon>Catharanthinae</taxon>
        <taxon>Catharanthus</taxon>
    </lineage>
</organism>
<dbReference type="EMBL" id="CM044704">
    <property type="protein sequence ID" value="KAI5668193.1"/>
    <property type="molecule type" value="Genomic_DNA"/>
</dbReference>
<protein>
    <submittedName>
        <fullName evidence="1">Uncharacterized protein</fullName>
    </submittedName>
</protein>
<proteinExistence type="predicted"/>
<gene>
    <name evidence="1" type="ORF">M9H77_18046</name>
</gene>
<accession>A0ACC0B6C4</accession>
<sequence length="350" mass="41207">MKVNTYLIITRYLRSRTYDRRPYVTLACERVCAIKSRTKPRVDDEEEEVPIKRRGPYGTKKCGYPFKLKGEQMAMSENWQLFVHDGRHNHKIGAYSHDHAQAARLTEEQLTQTEQFRKSHVSPRNILRFFREQNVDCAVSVYKLYNVVAKIKKNRMQGETRWRKFFASVFNGVIWSSIETARTTTRHINQNVLAKLTEVIKDEEFTSQFINGSWHKLINEIDEADYLRKLDIMKTKWQKKPLFLHYLFNTWLNPLAHKFCRVWTSQVLHFGVETTNRVEKKHSVLKLWLSTCHSDLDTVFLNVGSIIESQIAEIKSSLEFSKLKEKFNVKSNPILKNISNNISHLALKKI</sequence>